<name>A0A1H0EWH9_9SPHI</name>
<accession>A0A1H0EWH9</accession>
<protein>
    <submittedName>
        <fullName evidence="1">Uncharacterized protein</fullName>
    </submittedName>
</protein>
<sequence length="51" mass="6154">MERARWNTELSYKKLNFESVQLFGVTPLFLLKDMAAGRDWPIRRLVRNEEQ</sequence>
<dbReference type="AlphaFoldDB" id="A0A1H0EWH9"/>
<evidence type="ECO:0000313" key="2">
    <source>
        <dbReference type="Proteomes" id="UP000183200"/>
    </source>
</evidence>
<dbReference type="Proteomes" id="UP000183200">
    <property type="component" value="Unassembled WGS sequence"/>
</dbReference>
<keyword evidence="2" id="KW-1185">Reference proteome</keyword>
<dbReference type="EMBL" id="FNGY01000010">
    <property type="protein sequence ID" value="SDN86730.1"/>
    <property type="molecule type" value="Genomic_DNA"/>
</dbReference>
<evidence type="ECO:0000313" key="1">
    <source>
        <dbReference type="EMBL" id="SDN86730.1"/>
    </source>
</evidence>
<organism evidence="1 2">
    <name type="scientific">Pedobacter steynii</name>
    <dbReference type="NCBI Taxonomy" id="430522"/>
    <lineage>
        <taxon>Bacteria</taxon>
        <taxon>Pseudomonadati</taxon>
        <taxon>Bacteroidota</taxon>
        <taxon>Sphingobacteriia</taxon>
        <taxon>Sphingobacteriales</taxon>
        <taxon>Sphingobacteriaceae</taxon>
        <taxon>Pedobacter</taxon>
    </lineage>
</organism>
<gene>
    <name evidence="1" type="ORF">SAMN05421820_1101</name>
</gene>
<reference evidence="2" key="1">
    <citation type="submission" date="2016-10" db="EMBL/GenBank/DDBJ databases">
        <authorList>
            <person name="Varghese N."/>
            <person name="Submissions S."/>
        </authorList>
    </citation>
    <scope>NUCLEOTIDE SEQUENCE [LARGE SCALE GENOMIC DNA]</scope>
    <source>
        <strain evidence="2">DSM 19110</strain>
    </source>
</reference>
<proteinExistence type="predicted"/>